<reference evidence="1" key="1">
    <citation type="submission" date="2020-11" db="EMBL/GenBank/DDBJ databases">
        <title>Nocardioides sp. CBS4Y-1, whole genome shotgun sequence.</title>
        <authorList>
            <person name="Tuo L."/>
        </authorList>
    </citation>
    <scope>NUCLEOTIDE SEQUENCE</scope>
    <source>
        <strain evidence="1">CBS4Y-1</strain>
    </source>
</reference>
<dbReference type="InterPro" id="IPR036689">
    <property type="entry name" value="ESAT-6-like_sf"/>
</dbReference>
<gene>
    <name evidence="1" type="ORF">ISG29_17820</name>
</gene>
<dbReference type="AlphaFoldDB" id="A0A930V3X3"/>
<dbReference type="Proteomes" id="UP000656804">
    <property type="component" value="Unassembled WGS sequence"/>
</dbReference>
<comment type="caution">
    <text evidence="1">The sequence shown here is derived from an EMBL/GenBank/DDBJ whole genome shotgun (WGS) entry which is preliminary data.</text>
</comment>
<dbReference type="InterPro" id="IPR010310">
    <property type="entry name" value="T7SS_ESAT-6-like"/>
</dbReference>
<name>A0A930V3X3_9ACTN</name>
<accession>A0A930V3X3</accession>
<keyword evidence="2" id="KW-1185">Reference proteome</keyword>
<dbReference type="RefSeq" id="WP_194504799.1">
    <property type="nucleotide sequence ID" value="NZ_JADIVZ010000012.1"/>
</dbReference>
<proteinExistence type="predicted"/>
<dbReference type="SUPFAM" id="SSF140453">
    <property type="entry name" value="EsxAB dimer-like"/>
    <property type="match status" value="1"/>
</dbReference>
<sequence length="109" mass="11312">MTAMDYGQGEAVLSRAAGMVADAKVDLDLVSQRLAADVESMRAQWGGQGALAFAALGAAWNDKQRRIVAALDGFEANLRTTEKDNLATDDAQRGAMASLQSALGSLPGA</sequence>
<organism evidence="1 2">
    <name type="scientific">Nocardioides acrostichi</name>
    <dbReference type="NCBI Taxonomy" id="2784339"/>
    <lineage>
        <taxon>Bacteria</taxon>
        <taxon>Bacillati</taxon>
        <taxon>Actinomycetota</taxon>
        <taxon>Actinomycetes</taxon>
        <taxon>Propionibacteriales</taxon>
        <taxon>Nocardioidaceae</taxon>
        <taxon>Nocardioides</taxon>
    </lineage>
</organism>
<dbReference type="Gene3D" id="1.10.287.1060">
    <property type="entry name" value="ESAT-6-like"/>
    <property type="match status" value="1"/>
</dbReference>
<evidence type="ECO:0000313" key="2">
    <source>
        <dbReference type="Proteomes" id="UP000656804"/>
    </source>
</evidence>
<protein>
    <submittedName>
        <fullName evidence="1">WXG100 family type VII secretion target</fullName>
    </submittedName>
</protein>
<dbReference type="EMBL" id="JADIVZ010000012">
    <property type="protein sequence ID" value="MBF4163544.1"/>
    <property type="molecule type" value="Genomic_DNA"/>
</dbReference>
<evidence type="ECO:0000313" key="1">
    <source>
        <dbReference type="EMBL" id="MBF4163544.1"/>
    </source>
</evidence>
<dbReference type="Pfam" id="PF06013">
    <property type="entry name" value="WXG100"/>
    <property type="match status" value="1"/>
</dbReference>